<dbReference type="Proteomes" id="UP000494201">
    <property type="component" value="Unassembled WGS sequence"/>
</dbReference>
<reference evidence="2 3" key="1">
    <citation type="submission" date="2019-09" db="EMBL/GenBank/DDBJ databases">
        <authorList>
            <person name="Depoorter E."/>
        </authorList>
    </citation>
    <scope>NUCLEOTIDE SEQUENCE [LARGE SCALE GENOMIC DNA]</scope>
    <source>
        <strain evidence="2">LMG 20980</strain>
    </source>
</reference>
<dbReference type="AlphaFoldDB" id="A0A6P2G4A7"/>
<sequence>MPPLQSSVSAGIGVTSTAAEAIRGIDITGTCAIVTGSYSRGSLETAKEFRSVGAKVRQLSEQLTSTRIH</sequence>
<gene>
    <name evidence="2" type="ORF">BAN20980_01261</name>
    <name evidence="1" type="ORF">JQK92_09850</name>
</gene>
<organism evidence="2 3">
    <name type="scientific">Burkholderia anthina</name>
    <dbReference type="NCBI Taxonomy" id="179879"/>
    <lineage>
        <taxon>Bacteria</taxon>
        <taxon>Pseudomonadati</taxon>
        <taxon>Pseudomonadota</taxon>
        <taxon>Betaproteobacteria</taxon>
        <taxon>Burkholderiales</taxon>
        <taxon>Burkholderiaceae</taxon>
        <taxon>Burkholderia</taxon>
        <taxon>Burkholderia cepacia complex</taxon>
    </lineage>
</organism>
<evidence type="ECO:0000313" key="4">
    <source>
        <dbReference type="Proteomes" id="UP000755577"/>
    </source>
</evidence>
<accession>A0A6P2G4A7</accession>
<evidence type="ECO:0000313" key="3">
    <source>
        <dbReference type="Proteomes" id="UP000494201"/>
    </source>
</evidence>
<reference evidence="1 4" key="2">
    <citation type="submission" date="2021-02" db="EMBL/GenBank/DDBJ databases">
        <title>Draft genome of the type strains Burkholderia anthina DSM16086.</title>
        <authorList>
            <person name="Hertel R."/>
            <person name="Meissner J."/>
            <person name="Poehlein A."/>
            <person name="Daniel R."/>
            <person name="Commichau F.M."/>
        </authorList>
    </citation>
    <scope>NUCLEOTIDE SEQUENCE [LARGE SCALE GENOMIC DNA]</scope>
    <source>
        <strain evidence="1 4">DSM 16086</strain>
    </source>
</reference>
<keyword evidence="4" id="KW-1185">Reference proteome</keyword>
<dbReference type="Proteomes" id="UP000755577">
    <property type="component" value="Unassembled WGS sequence"/>
</dbReference>
<dbReference type="GeneID" id="56499290"/>
<proteinExistence type="predicted"/>
<dbReference type="RefSeq" id="WP_143331656.1">
    <property type="nucleotide sequence ID" value="NZ_CABVLY010000003.1"/>
</dbReference>
<evidence type="ECO:0000313" key="1">
    <source>
        <dbReference type="EMBL" id="MBM2766727.1"/>
    </source>
</evidence>
<protein>
    <submittedName>
        <fullName evidence="2">Uncharacterized protein</fullName>
    </submittedName>
</protein>
<evidence type="ECO:0000313" key="2">
    <source>
        <dbReference type="EMBL" id="VVU48562.1"/>
    </source>
</evidence>
<name>A0A6P2G4A7_9BURK</name>
<dbReference type="EMBL" id="JAFCIQ010000005">
    <property type="protein sequence ID" value="MBM2766727.1"/>
    <property type="molecule type" value="Genomic_DNA"/>
</dbReference>
<dbReference type="EMBL" id="CABVLY010000003">
    <property type="protein sequence ID" value="VVU48562.1"/>
    <property type="molecule type" value="Genomic_DNA"/>
</dbReference>